<sequence length="791" mass="88581">MLPPFSLLLILLIIAESTQYIALIEYAGASSTNWTDIISYESTCLECVCYAFSSSNASNYQSFNCHTIDKTCEFFADDLSSMLHIDLNSKFFFIKAEPMYIPIWNTTGVNITTAGSALNQTNHPYGLFIPANSDSLYIADSDNNRVLKWLPGATSGILLAGGQGQGWNATQFNSPREVCLDKDENLYVADSGNYRIQRFNYGSFVGQSIAGNGSYNAIGNSFGNILGLGVDLDYNVYVSEYNQARVTKWIRNATSGIRVAGDGTQGNTPSQLNVPTAFYTDPITGTLYIPNQGGHCVTKWLPGSSHGVTVAGVCGRPGTNETLLTSPKCVTFDKYEYMYVIDGVGGGRILMFLPNSLVGIPIITNGLNNPIRIEFERENECSIRLQTDQGIETCQNQQCLHIKDPWRVIGSHVQDQPCYVHYLQLSFTNYDLFLVFIELQYASNTSLDSIFSDNSTVHNLLEIHIDKIYPFNDKYFLTEDTLNKLGGRRGTISLLQIEIFKWYNSRLAKSQTIENDLVDWQPFQQIVVRYPCNIRKSIERLVLAKYLAYQERSSCPTQIRVTNGEELIGARHLPVRRSHLYNSDFDNELQSGEGGRVIQDSPVGGQDRVFNSDFIGRLRFDSDDAARPGWMNLAQSGSVDTVQRHSNGQPDRLPSLDFNDGVRSDLAQQISIRNSDYPSVSERNKLYNSDYPSIGNPNSLYNSDYPSIGNPNSLYNSDFNDKHRFTSMDPIRTIPDSFNYSNYSNSTFDEPSNDSSTLAKILLILLIFLFAAIFMIYQCCCSRSQPTITQQ</sequence>
<dbReference type="Pfam" id="PF01436">
    <property type="entry name" value="NHL"/>
    <property type="match status" value="1"/>
</dbReference>
<dbReference type="InterPro" id="IPR011042">
    <property type="entry name" value="6-blade_b-propeller_TolB-like"/>
</dbReference>
<keyword evidence="8" id="KW-1185">Reference proteome</keyword>
<keyword evidence="4" id="KW-0812">Transmembrane</keyword>
<dbReference type="EMBL" id="CAJNOR010001205">
    <property type="protein sequence ID" value="CAF1097495.1"/>
    <property type="molecule type" value="Genomic_DNA"/>
</dbReference>
<proteinExistence type="predicted"/>
<evidence type="ECO:0000313" key="6">
    <source>
        <dbReference type="EMBL" id="CAF0985562.1"/>
    </source>
</evidence>
<evidence type="ECO:0000313" key="7">
    <source>
        <dbReference type="EMBL" id="CAF1097495.1"/>
    </source>
</evidence>
<evidence type="ECO:0000256" key="5">
    <source>
        <dbReference type="SAM" id="SignalP"/>
    </source>
</evidence>
<protein>
    <recommendedName>
        <fullName evidence="9">NHL repeat containing protein</fullName>
    </recommendedName>
</protein>
<feature type="region of interest" description="Disordered" evidence="3">
    <location>
        <begin position="637"/>
        <end position="659"/>
    </location>
</feature>
<feature type="compositionally biased region" description="Polar residues" evidence="3">
    <location>
        <begin position="637"/>
        <end position="649"/>
    </location>
</feature>
<name>A0A814NY89_ADIRI</name>
<evidence type="ECO:0000256" key="1">
    <source>
        <dbReference type="ARBA" id="ARBA00022737"/>
    </source>
</evidence>
<keyword evidence="4" id="KW-1133">Transmembrane helix</keyword>
<dbReference type="GO" id="GO:0008270">
    <property type="term" value="F:zinc ion binding"/>
    <property type="evidence" value="ECO:0007669"/>
    <property type="project" value="UniProtKB-KW"/>
</dbReference>
<feature type="chain" id="PRO_5036410581" description="NHL repeat containing protein" evidence="5">
    <location>
        <begin position="18"/>
        <end position="791"/>
    </location>
</feature>
<feature type="transmembrane region" description="Helical" evidence="4">
    <location>
        <begin position="758"/>
        <end position="777"/>
    </location>
</feature>
<dbReference type="PANTHER" id="PTHR24104:SF25">
    <property type="entry name" value="PROTEIN LIN-41"/>
    <property type="match status" value="1"/>
</dbReference>
<evidence type="ECO:0000256" key="2">
    <source>
        <dbReference type="PROSITE-ProRule" id="PRU00504"/>
    </source>
</evidence>
<dbReference type="PANTHER" id="PTHR24104">
    <property type="entry name" value="E3 UBIQUITIN-PROTEIN LIGASE NHLRC1-RELATED"/>
    <property type="match status" value="1"/>
</dbReference>
<dbReference type="InterPro" id="IPR050952">
    <property type="entry name" value="TRIM-NHL_E3_ligases"/>
</dbReference>
<dbReference type="PROSITE" id="PS51125">
    <property type="entry name" value="NHL"/>
    <property type="match status" value="1"/>
</dbReference>
<evidence type="ECO:0000313" key="8">
    <source>
        <dbReference type="Proteomes" id="UP000663828"/>
    </source>
</evidence>
<dbReference type="OrthoDB" id="10009161at2759"/>
<accession>A0A814NY89</accession>
<dbReference type="CDD" id="cd05819">
    <property type="entry name" value="NHL"/>
    <property type="match status" value="1"/>
</dbReference>
<evidence type="ECO:0008006" key="9">
    <source>
        <dbReference type="Google" id="ProtNLM"/>
    </source>
</evidence>
<evidence type="ECO:0000256" key="3">
    <source>
        <dbReference type="SAM" id="MobiDB-lite"/>
    </source>
</evidence>
<feature type="signal peptide" evidence="5">
    <location>
        <begin position="1"/>
        <end position="17"/>
    </location>
</feature>
<dbReference type="AlphaFoldDB" id="A0A814NY89"/>
<dbReference type="InterPro" id="IPR001258">
    <property type="entry name" value="NHL_repeat"/>
</dbReference>
<keyword evidence="5" id="KW-0732">Signal</keyword>
<dbReference type="Gene3D" id="2.120.10.30">
    <property type="entry name" value="TolB, C-terminal domain"/>
    <property type="match status" value="1"/>
</dbReference>
<dbReference type="SUPFAM" id="SSF63829">
    <property type="entry name" value="Calcium-dependent phosphotriesterase"/>
    <property type="match status" value="1"/>
</dbReference>
<reference evidence="7" key="1">
    <citation type="submission" date="2021-02" db="EMBL/GenBank/DDBJ databases">
        <authorList>
            <person name="Nowell W R."/>
        </authorList>
    </citation>
    <scope>NUCLEOTIDE SEQUENCE</scope>
</reference>
<organism evidence="7 8">
    <name type="scientific">Adineta ricciae</name>
    <name type="common">Rotifer</name>
    <dbReference type="NCBI Taxonomy" id="249248"/>
    <lineage>
        <taxon>Eukaryota</taxon>
        <taxon>Metazoa</taxon>
        <taxon>Spiralia</taxon>
        <taxon>Gnathifera</taxon>
        <taxon>Rotifera</taxon>
        <taxon>Eurotatoria</taxon>
        <taxon>Bdelloidea</taxon>
        <taxon>Adinetida</taxon>
        <taxon>Adinetidae</taxon>
        <taxon>Adineta</taxon>
    </lineage>
</organism>
<dbReference type="EMBL" id="CAJNOJ010000057">
    <property type="protein sequence ID" value="CAF0985562.1"/>
    <property type="molecule type" value="Genomic_DNA"/>
</dbReference>
<gene>
    <name evidence="6" type="ORF">EDS130_LOCUS14108</name>
    <name evidence="7" type="ORF">XAT740_LOCUS18171</name>
</gene>
<feature type="repeat" description="NHL" evidence="2">
    <location>
        <begin position="171"/>
        <end position="202"/>
    </location>
</feature>
<evidence type="ECO:0000256" key="4">
    <source>
        <dbReference type="SAM" id="Phobius"/>
    </source>
</evidence>
<keyword evidence="4" id="KW-0472">Membrane</keyword>
<keyword evidence="1" id="KW-0677">Repeat</keyword>
<dbReference type="Proteomes" id="UP000663852">
    <property type="component" value="Unassembled WGS sequence"/>
</dbReference>
<comment type="caution">
    <text evidence="7">The sequence shown here is derived from an EMBL/GenBank/DDBJ whole genome shotgun (WGS) entry which is preliminary data.</text>
</comment>
<dbReference type="Proteomes" id="UP000663828">
    <property type="component" value="Unassembled WGS sequence"/>
</dbReference>